<evidence type="ECO:0000313" key="3">
    <source>
        <dbReference type="Proteomes" id="UP000295252"/>
    </source>
</evidence>
<dbReference type="Proteomes" id="UP000295252">
    <property type="component" value="Unassembled WGS sequence"/>
</dbReference>
<keyword evidence="1" id="KW-0472">Membrane</keyword>
<name>A0A068VL74_COFCA</name>
<dbReference type="AlphaFoldDB" id="A0A068VL74"/>
<evidence type="ECO:0000256" key="1">
    <source>
        <dbReference type="SAM" id="Phobius"/>
    </source>
</evidence>
<evidence type="ECO:0000313" key="2">
    <source>
        <dbReference type="EMBL" id="CDP20428.1"/>
    </source>
</evidence>
<reference evidence="3" key="1">
    <citation type="journal article" date="2014" name="Science">
        <title>The coffee genome provides insight into the convergent evolution of caffeine biosynthesis.</title>
        <authorList>
            <person name="Denoeud F."/>
            <person name="Carretero-Paulet L."/>
            <person name="Dereeper A."/>
            <person name="Droc G."/>
            <person name="Guyot R."/>
            <person name="Pietrella M."/>
            <person name="Zheng C."/>
            <person name="Alberti A."/>
            <person name="Anthony F."/>
            <person name="Aprea G."/>
            <person name="Aury J.M."/>
            <person name="Bento P."/>
            <person name="Bernard M."/>
            <person name="Bocs S."/>
            <person name="Campa C."/>
            <person name="Cenci A."/>
            <person name="Combes M.C."/>
            <person name="Crouzillat D."/>
            <person name="Da Silva C."/>
            <person name="Daddiego L."/>
            <person name="De Bellis F."/>
            <person name="Dussert S."/>
            <person name="Garsmeur O."/>
            <person name="Gayraud T."/>
            <person name="Guignon V."/>
            <person name="Jahn K."/>
            <person name="Jamilloux V."/>
            <person name="Joet T."/>
            <person name="Labadie K."/>
            <person name="Lan T."/>
            <person name="Leclercq J."/>
            <person name="Lepelley M."/>
            <person name="Leroy T."/>
            <person name="Li L.T."/>
            <person name="Librado P."/>
            <person name="Lopez L."/>
            <person name="Munoz A."/>
            <person name="Noel B."/>
            <person name="Pallavicini A."/>
            <person name="Perrotta G."/>
            <person name="Poncet V."/>
            <person name="Pot D."/>
            <person name="Priyono X."/>
            <person name="Rigoreau M."/>
            <person name="Rouard M."/>
            <person name="Rozas J."/>
            <person name="Tranchant-Dubreuil C."/>
            <person name="VanBuren R."/>
            <person name="Zhang Q."/>
            <person name="Andrade A.C."/>
            <person name="Argout X."/>
            <person name="Bertrand B."/>
            <person name="de Kochko A."/>
            <person name="Graziosi G."/>
            <person name="Henry R.J."/>
            <person name="Jayarama X."/>
            <person name="Ming R."/>
            <person name="Nagai C."/>
            <person name="Rounsley S."/>
            <person name="Sankoff D."/>
            <person name="Giuliano G."/>
            <person name="Albert V.A."/>
            <person name="Wincker P."/>
            <person name="Lashermes P."/>
        </authorList>
    </citation>
    <scope>NUCLEOTIDE SEQUENCE [LARGE SCALE GENOMIC DNA]</scope>
    <source>
        <strain evidence="3">cv. DH200-94</strain>
    </source>
</reference>
<sequence>MNFIHLENPRKFLISVCLRFVSWILVVSFDDAHAFQFLLVLPVSQSAPYVSTVTNSHALASR</sequence>
<keyword evidence="1" id="KW-1133">Transmembrane helix</keyword>
<proteinExistence type="predicted"/>
<gene>
    <name evidence="2" type="ORF">GSCOC_T00006368001</name>
</gene>
<dbReference type="InParanoid" id="A0A068VL74"/>
<keyword evidence="1" id="KW-0812">Transmembrane</keyword>
<feature type="transmembrane region" description="Helical" evidence="1">
    <location>
        <begin position="12"/>
        <end position="29"/>
    </location>
</feature>
<dbReference type="EMBL" id="HG740281">
    <property type="protein sequence ID" value="CDP20428.1"/>
    <property type="molecule type" value="Genomic_DNA"/>
</dbReference>
<accession>A0A068VL74</accession>
<organism evidence="2 3">
    <name type="scientific">Coffea canephora</name>
    <name type="common">Robusta coffee</name>
    <dbReference type="NCBI Taxonomy" id="49390"/>
    <lineage>
        <taxon>Eukaryota</taxon>
        <taxon>Viridiplantae</taxon>
        <taxon>Streptophyta</taxon>
        <taxon>Embryophyta</taxon>
        <taxon>Tracheophyta</taxon>
        <taxon>Spermatophyta</taxon>
        <taxon>Magnoliopsida</taxon>
        <taxon>eudicotyledons</taxon>
        <taxon>Gunneridae</taxon>
        <taxon>Pentapetalae</taxon>
        <taxon>asterids</taxon>
        <taxon>lamiids</taxon>
        <taxon>Gentianales</taxon>
        <taxon>Rubiaceae</taxon>
        <taxon>Ixoroideae</taxon>
        <taxon>Gardenieae complex</taxon>
        <taxon>Bertiereae - Coffeeae clade</taxon>
        <taxon>Coffeeae</taxon>
        <taxon>Coffea</taxon>
    </lineage>
</organism>
<dbReference type="Gramene" id="CDP20428">
    <property type="protein sequence ID" value="CDP20428"/>
    <property type="gene ID" value="GSCOC_T00006368001"/>
</dbReference>
<keyword evidence="3" id="KW-1185">Reference proteome</keyword>
<protein>
    <submittedName>
        <fullName evidence="2">DH200=94 genomic scaffold, scaffold_1197</fullName>
    </submittedName>
</protein>